<dbReference type="Proteomes" id="UP000245207">
    <property type="component" value="Unassembled WGS sequence"/>
</dbReference>
<dbReference type="PANTHER" id="PTHR43853:SF8">
    <property type="entry name" value="3-KETOACYL-COA THIOLASE, PEROXISOMAL"/>
    <property type="match status" value="1"/>
</dbReference>
<dbReference type="EMBL" id="PKPP01002126">
    <property type="protein sequence ID" value="PWA77444.1"/>
    <property type="molecule type" value="Genomic_DNA"/>
</dbReference>
<proteinExistence type="predicted"/>
<evidence type="ECO:0000259" key="4">
    <source>
        <dbReference type="Pfam" id="PF00108"/>
    </source>
</evidence>
<sequence>MRVGNNPFQSPTDFKTGEQRFGVSRQEQDQAAVEPHRRAAVATSSGKFKDEIVPVYAKQPRRSTNLADLAKLKPVIQKGRLFASVTNDEGELHDGME</sequence>
<dbReference type="InterPro" id="IPR020616">
    <property type="entry name" value="Thiolase_N"/>
</dbReference>
<comment type="caution">
    <text evidence="5">The sequence shown here is derived from an EMBL/GenBank/DDBJ whole genome shotgun (WGS) entry which is preliminary data.</text>
</comment>
<dbReference type="SUPFAM" id="SSF53901">
    <property type="entry name" value="Thiolase-like"/>
    <property type="match status" value="1"/>
</dbReference>
<organism evidence="5 6">
    <name type="scientific">Artemisia annua</name>
    <name type="common">Sweet wormwood</name>
    <dbReference type="NCBI Taxonomy" id="35608"/>
    <lineage>
        <taxon>Eukaryota</taxon>
        <taxon>Viridiplantae</taxon>
        <taxon>Streptophyta</taxon>
        <taxon>Embryophyta</taxon>
        <taxon>Tracheophyta</taxon>
        <taxon>Spermatophyta</taxon>
        <taxon>Magnoliopsida</taxon>
        <taxon>eudicotyledons</taxon>
        <taxon>Gunneridae</taxon>
        <taxon>Pentapetalae</taxon>
        <taxon>asterids</taxon>
        <taxon>campanulids</taxon>
        <taxon>Asterales</taxon>
        <taxon>Asteraceae</taxon>
        <taxon>Asteroideae</taxon>
        <taxon>Anthemideae</taxon>
        <taxon>Artemisiinae</taxon>
        <taxon>Artemisia</taxon>
    </lineage>
</organism>
<dbReference type="PANTHER" id="PTHR43853">
    <property type="entry name" value="3-KETOACYL-COA THIOLASE, PEROXISOMAL"/>
    <property type="match status" value="1"/>
</dbReference>
<evidence type="ECO:0000256" key="1">
    <source>
        <dbReference type="ARBA" id="ARBA00022832"/>
    </source>
</evidence>
<accession>A0A2U1NVD5</accession>
<dbReference type="OrthoDB" id="1742789at2759"/>
<evidence type="ECO:0000256" key="3">
    <source>
        <dbReference type="SAM" id="MobiDB-lite"/>
    </source>
</evidence>
<name>A0A2U1NVD5_ARTAN</name>
<feature type="compositionally biased region" description="Polar residues" evidence="3">
    <location>
        <begin position="1"/>
        <end position="13"/>
    </location>
</feature>
<dbReference type="GO" id="GO:0005777">
    <property type="term" value="C:peroxisome"/>
    <property type="evidence" value="ECO:0007669"/>
    <property type="project" value="TreeGrafter"/>
</dbReference>
<dbReference type="Gene3D" id="3.40.47.10">
    <property type="match status" value="1"/>
</dbReference>
<dbReference type="AlphaFoldDB" id="A0A2U1NVD5"/>
<feature type="region of interest" description="Disordered" evidence="3">
    <location>
        <begin position="1"/>
        <end position="45"/>
    </location>
</feature>
<gene>
    <name evidence="5" type="ORF">CTI12_AA223310</name>
</gene>
<evidence type="ECO:0000313" key="6">
    <source>
        <dbReference type="Proteomes" id="UP000245207"/>
    </source>
</evidence>
<dbReference type="InterPro" id="IPR050215">
    <property type="entry name" value="Thiolase-like_sf_Thiolase"/>
</dbReference>
<dbReference type="STRING" id="35608.A0A2U1NVD5"/>
<dbReference type="GO" id="GO:0010124">
    <property type="term" value="P:phenylacetate catabolic process"/>
    <property type="evidence" value="ECO:0007669"/>
    <property type="project" value="TreeGrafter"/>
</dbReference>
<protein>
    <submittedName>
        <fullName evidence="5">Peroxisomal 3-keto-acyl-CoA thiolase 2</fullName>
    </submittedName>
</protein>
<keyword evidence="2" id="KW-0443">Lipid metabolism</keyword>
<dbReference type="GO" id="GO:0003988">
    <property type="term" value="F:acetyl-CoA C-acyltransferase activity"/>
    <property type="evidence" value="ECO:0007669"/>
    <property type="project" value="TreeGrafter"/>
</dbReference>
<feature type="domain" description="Thiolase N-terminal" evidence="4">
    <location>
        <begin position="19"/>
        <end position="78"/>
    </location>
</feature>
<keyword evidence="6" id="KW-1185">Reference proteome</keyword>
<reference evidence="5 6" key="1">
    <citation type="journal article" date="2018" name="Mol. Plant">
        <title>The genome of Artemisia annua provides insight into the evolution of Asteraceae family and artemisinin biosynthesis.</title>
        <authorList>
            <person name="Shen Q."/>
            <person name="Zhang L."/>
            <person name="Liao Z."/>
            <person name="Wang S."/>
            <person name="Yan T."/>
            <person name="Shi P."/>
            <person name="Liu M."/>
            <person name="Fu X."/>
            <person name="Pan Q."/>
            <person name="Wang Y."/>
            <person name="Lv Z."/>
            <person name="Lu X."/>
            <person name="Zhang F."/>
            <person name="Jiang W."/>
            <person name="Ma Y."/>
            <person name="Chen M."/>
            <person name="Hao X."/>
            <person name="Li L."/>
            <person name="Tang Y."/>
            <person name="Lv G."/>
            <person name="Zhou Y."/>
            <person name="Sun X."/>
            <person name="Brodelius P.E."/>
            <person name="Rose J.K.C."/>
            <person name="Tang K."/>
        </authorList>
    </citation>
    <scope>NUCLEOTIDE SEQUENCE [LARGE SCALE GENOMIC DNA]</scope>
    <source>
        <strain evidence="6">cv. Huhao1</strain>
        <tissue evidence="5">Leaf</tissue>
    </source>
</reference>
<evidence type="ECO:0000256" key="2">
    <source>
        <dbReference type="ARBA" id="ARBA00023098"/>
    </source>
</evidence>
<dbReference type="GO" id="GO:0006635">
    <property type="term" value="P:fatty acid beta-oxidation"/>
    <property type="evidence" value="ECO:0007669"/>
    <property type="project" value="TreeGrafter"/>
</dbReference>
<evidence type="ECO:0000313" key="5">
    <source>
        <dbReference type="EMBL" id="PWA77444.1"/>
    </source>
</evidence>
<keyword evidence="1" id="KW-0276">Fatty acid metabolism</keyword>
<dbReference type="Pfam" id="PF00108">
    <property type="entry name" value="Thiolase_N"/>
    <property type="match status" value="1"/>
</dbReference>
<dbReference type="InterPro" id="IPR016039">
    <property type="entry name" value="Thiolase-like"/>
</dbReference>